<evidence type="ECO:0000256" key="2">
    <source>
        <dbReference type="ARBA" id="ARBA00023125"/>
    </source>
</evidence>
<keyword evidence="3" id="KW-0804">Transcription</keyword>
<evidence type="ECO:0000259" key="4">
    <source>
        <dbReference type="PROSITE" id="PS50043"/>
    </source>
</evidence>
<evidence type="ECO:0000256" key="1">
    <source>
        <dbReference type="ARBA" id="ARBA00023015"/>
    </source>
</evidence>
<dbReference type="PRINTS" id="PR00038">
    <property type="entry name" value="HTHLUXR"/>
</dbReference>
<dbReference type="CDD" id="cd06170">
    <property type="entry name" value="LuxR_C_like"/>
    <property type="match status" value="1"/>
</dbReference>
<keyword evidence="6" id="KW-1185">Reference proteome</keyword>
<comment type="caution">
    <text evidence="5">The sequence shown here is derived from an EMBL/GenBank/DDBJ whole genome shotgun (WGS) entry which is preliminary data.</text>
</comment>
<dbReference type="RefSeq" id="WP_337108044.1">
    <property type="nucleotide sequence ID" value="NZ_JAPYKS010000017.1"/>
</dbReference>
<keyword evidence="2" id="KW-0238">DNA-binding</keyword>
<keyword evidence="1" id="KW-0805">Transcription regulation</keyword>
<accession>A0ABU8L1E2</accession>
<dbReference type="InterPro" id="IPR000792">
    <property type="entry name" value="Tscrpt_reg_LuxR_C"/>
</dbReference>
<evidence type="ECO:0000256" key="3">
    <source>
        <dbReference type="ARBA" id="ARBA00023163"/>
    </source>
</evidence>
<dbReference type="InterPro" id="IPR016032">
    <property type="entry name" value="Sig_transdc_resp-reg_C-effctor"/>
</dbReference>
<proteinExistence type="predicted"/>
<sequence length="77" mass="8201">MPSSGQGAAIEAAGSHLSARERQIARLLIEGGSAKTISRNLSISPGTVRNHIKQVYRKLGVHSQVELLAAGWEAPRD</sequence>
<dbReference type="PROSITE" id="PS50043">
    <property type="entry name" value="HTH_LUXR_2"/>
    <property type="match status" value="1"/>
</dbReference>
<dbReference type="EMBL" id="JAPYKS010000017">
    <property type="protein sequence ID" value="MEI9411510.1"/>
    <property type="molecule type" value="Genomic_DNA"/>
</dbReference>
<dbReference type="Pfam" id="PF00196">
    <property type="entry name" value="GerE"/>
    <property type="match status" value="1"/>
</dbReference>
<gene>
    <name evidence="5" type="ORF">O7A60_22455</name>
</gene>
<feature type="domain" description="HTH luxR-type" evidence="4">
    <location>
        <begin position="10"/>
        <end position="75"/>
    </location>
</feature>
<evidence type="ECO:0000313" key="5">
    <source>
        <dbReference type="EMBL" id="MEI9411510.1"/>
    </source>
</evidence>
<name>A0ABU8L1E2_9HYPH</name>
<dbReference type="PANTHER" id="PTHR44688:SF16">
    <property type="entry name" value="DNA-BINDING TRANSCRIPTIONAL ACTIVATOR DEVR_DOSR"/>
    <property type="match status" value="1"/>
</dbReference>
<reference evidence="5 6" key="1">
    <citation type="submission" date="2022-12" db="EMBL/GenBank/DDBJ databases">
        <authorList>
            <person name="Muema E."/>
        </authorList>
    </citation>
    <scope>NUCLEOTIDE SEQUENCE [LARGE SCALE GENOMIC DNA]</scope>
    <source>
        <strain evidence="6">1326</strain>
    </source>
</reference>
<dbReference type="SMART" id="SM00421">
    <property type="entry name" value="HTH_LUXR"/>
    <property type="match status" value="1"/>
</dbReference>
<dbReference type="PANTHER" id="PTHR44688">
    <property type="entry name" value="DNA-BINDING TRANSCRIPTIONAL ACTIVATOR DEVR_DOSR"/>
    <property type="match status" value="1"/>
</dbReference>
<dbReference type="InterPro" id="IPR036388">
    <property type="entry name" value="WH-like_DNA-bd_sf"/>
</dbReference>
<dbReference type="Gene3D" id="1.10.10.10">
    <property type="entry name" value="Winged helix-like DNA-binding domain superfamily/Winged helix DNA-binding domain"/>
    <property type="match status" value="1"/>
</dbReference>
<evidence type="ECO:0000313" key="6">
    <source>
        <dbReference type="Proteomes" id="UP001387293"/>
    </source>
</evidence>
<dbReference type="SUPFAM" id="SSF46894">
    <property type="entry name" value="C-terminal effector domain of the bipartite response regulators"/>
    <property type="match status" value="1"/>
</dbReference>
<dbReference type="Proteomes" id="UP001387293">
    <property type="component" value="Unassembled WGS sequence"/>
</dbReference>
<protein>
    <submittedName>
        <fullName evidence="5">Helix-turn-helix transcriptional regulator</fullName>
    </submittedName>
</protein>
<organism evidence="5 6">
    <name type="scientific">Mesorhizobium salmacidum</name>
    <dbReference type="NCBI Taxonomy" id="3015171"/>
    <lineage>
        <taxon>Bacteria</taxon>
        <taxon>Pseudomonadati</taxon>
        <taxon>Pseudomonadota</taxon>
        <taxon>Alphaproteobacteria</taxon>
        <taxon>Hyphomicrobiales</taxon>
        <taxon>Phyllobacteriaceae</taxon>
        <taxon>Mesorhizobium</taxon>
    </lineage>
</organism>